<keyword evidence="1" id="KW-0456">Lyase</keyword>
<dbReference type="Proteomes" id="UP001284601">
    <property type="component" value="Unassembled WGS sequence"/>
</dbReference>
<accession>A0ABU4HS06</accession>
<evidence type="ECO:0000313" key="3">
    <source>
        <dbReference type="EMBL" id="MDW5596095.1"/>
    </source>
</evidence>
<dbReference type="PANTHER" id="PTHR21240:SF28">
    <property type="entry name" value="ISO-OROTATE DECARBOXYLASE (EUROFUNG)"/>
    <property type="match status" value="1"/>
</dbReference>
<feature type="domain" description="Amidohydrolase-related" evidence="2">
    <location>
        <begin position="3"/>
        <end position="307"/>
    </location>
</feature>
<organism evidence="3 4">
    <name type="scientific">Conexibacter stalactiti</name>
    <dbReference type="NCBI Taxonomy" id="1940611"/>
    <lineage>
        <taxon>Bacteria</taxon>
        <taxon>Bacillati</taxon>
        <taxon>Actinomycetota</taxon>
        <taxon>Thermoleophilia</taxon>
        <taxon>Solirubrobacterales</taxon>
        <taxon>Conexibacteraceae</taxon>
        <taxon>Conexibacter</taxon>
    </lineage>
</organism>
<keyword evidence="4" id="KW-1185">Reference proteome</keyword>
<gene>
    <name evidence="3" type="ORF">R7226_17240</name>
</gene>
<name>A0ABU4HS06_9ACTN</name>
<dbReference type="PANTHER" id="PTHR21240">
    <property type="entry name" value="2-AMINO-3-CARBOXYLMUCONATE-6-SEMIALDEHYDE DECARBOXYLASE"/>
    <property type="match status" value="1"/>
</dbReference>
<comment type="caution">
    <text evidence="3">The sequence shown here is derived from an EMBL/GenBank/DDBJ whole genome shotgun (WGS) entry which is preliminary data.</text>
</comment>
<evidence type="ECO:0000259" key="2">
    <source>
        <dbReference type="Pfam" id="PF04909"/>
    </source>
</evidence>
<dbReference type="EMBL" id="JAWSTH010000047">
    <property type="protein sequence ID" value="MDW5596095.1"/>
    <property type="molecule type" value="Genomic_DNA"/>
</dbReference>
<evidence type="ECO:0000313" key="4">
    <source>
        <dbReference type="Proteomes" id="UP001284601"/>
    </source>
</evidence>
<dbReference type="InterPro" id="IPR032466">
    <property type="entry name" value="Metal_Hydrolase"/>
</dbReference>
<dbReference type="Gene3D" id="3.20.20.140">
    <property type="entry name" value="Metal-dependent hydrolases"/>
    <property type="match status" value="1"/>
</dbReference>
<dbReference type="InterPro" id="IPR006680">
    <property type="entry name" value="Amidohydro-rel"/>
</dbReference>
<protein>
    <submittedName>
        <fullName evidence="3">Amidohydrolase family protein</fullName>
    </submittedName>
</protein>
<dbReference type="RefSeq" id="WP_318598473.1">
    <property type="nucleotide sequence ID" value="NZ_JAWSTH010000047.1"/>
</dbReference>
<sequence>MLIDSHLHIYREREIGVRAKADYPIVEYGSKADVTYSERGGDAADALAAIAEAGVAYAAVLNVFLMHAMPQPAEGLLWPAEPPHADRAADLADLNAWLCDLAAEHPVLLPFLTVHPGVMTAAETADHVRALAARGTGSGAGRARGIKLHTVAQRFMPYDPGLDALWELCSDERLPVIAHCGPDRLNTGWATPEAFAPLIERHPRLPLVLAHLGGGDFERIAALAARYPQLRFDLSEIVSWVGGTNAPADLAALSALVREIGPERVMAGSDFPWYEPAWVIDAVEAMPALSRSERDAILGLTAAELFGVAG</sequence>
<proteinExistence type="predicted"/>
<dbReference type="SUPFAM" id="SSF51556">
    <property type="entry name" value="Metallo-dependent hydrolases"/>
    <property type="match status" value="1"/>
</dbReference>
<reference evidence="4" key="1">
    <citation type="submission" date="2023-07" db="EMBL/GenBank/DDBJ databases">
        <title>Conexibacter stalactiti sp. nov., isolated from stalactites in a lava cave and emended description of the genus Conexibacter.</title>
        <authorList>
            <person name="Lee S.D."/>
        </authorList>
    </citation>
    <scope>NUCLEOTIDE SEQUENCE [LARGE SCALE GENOMIC DNA]</scope>
    <source>
        <strain evidence="4">KCTC 39840</strain>
    </source>
</reference>
<evidence type="ECO:0000256" key="1">
    <source>
        <dbReference type="ARBA" id="ARBA00023239"/>
    </source>
</evidence>
<dbReference type="Pfam" id="PF04909">
    <property type="entry name" value="Amidohydro_2"/>
    <property type="match status" value="1"/>
</dbReference>
<dbReference type="InterPro" id="IPR032465">
    <property type="entry name" value="ACMSD"/>
</dbReference>